<dbReference type="InterPro" id="IPR044078">
    <property type="entry name" value="Mot1_ATP-bd"/>
</dbReference>
<comment type="caution">
    <text evidence="11">The sequence shown here is derived from an EMBL/GenBank/DDBJ whole genome shotgun (WGS) entry which is preliminary data.</text>
</comment>
<dbReference type="STRING" id="29655.A0A0K9NTR7"/>
<keyword evidence="7" id="KW-0238">DNA-binding</keyword>
<keyword evidence="3" id="KW-0547">Nucleotide-binding</keyword>
<dbReference type="Pfam" id="PF12054">
    <property type="entry name" value="DUF3535"/>
    <property type="match status" value="1"/>
</dbReference>
<dbReference type="InterPro" id="IPR016024">
    <property type="entry name" value="ARM-type_fold"/>
</dbReference>
<evidence type="ECO:0000256" key="7">
    <source>
        <dbReference type="ARBA" id="ARBA00023125"/>
    </source>
</evidence>
<dbReference type="GO" id="GO:0016887">
    <property type="term" value="F:ATP hydrolysis activity"/>
    <property type="evidence" value="ECO:0007669"/>
    <property type="project" value="InterPro"/>
</dbReference>
<keyword evidence="12" id="KW-1185">Reference proteome</keyword>
<evidence type="ECO:0000256" key="4">
    <source>
        <dbReference type="ARBA" id="ARBA00022801"/>
    </source>
</evidence>
<feature type="domain" description="Helicase ATP-binding" evidence="9">
    <location>
        <begin position="1423"/>
        <end position="1592"/>
    </location>
</feature>
<protein>
    <submittedName>
        <fullName evidence="11">TATA-binding protein-associated factor BTAF1</fullName>
    </submittedName>
</protein>
<dbReference type="FunFam" id="3.40.50.10810:FF:000009">
    <property type="entry name" value="B-TFIID TATA-box-binding protein-associated factor 1"/>
    <property type="match status" value="1"/>
</dbReference>
<dbReference type="InterPro" id="IPR014001">
    <property type="entry name" value="Helicase_ATP-bd"/>
</dbReference>
<dbReference type="SUPFAM" id="SSF52540">
    <property type="entry name" value="P-loop containing nucleoside triphosphate hydrolases"/>
    <property type="match status" value="2"/>
</dbReference>
<dbReference type="CDD" id="cd17999">
    <property type="entry name" value="DEXHc_Mot1"/>
    <property type="match status" value="1"/>
</dbReference>
<keyword evidence="5" id="KW-0347">Helicase</keyword>
<dbReference type="PROSITE" id="PS51192">
    <property type="entry name" value="HELICASE_ATP_BIND_1"/>
    <property type="match status" value="1"/>
</dbReference>
<dbReference type="Gene3D" id="3.40.50.10810">
    <property type="entry name" value="Tandem AAA-ATPase domain"/>
    <property type="match status" value="1"/>
</dbReference>
<dbReference type="PANTHER" id="PTHR36498:SF1">
    <property type="entry name" value="TATA-BINDING PROTEIN-ASSOCIATED FACTOR 172"/>
    <property type="match status" value="1"/>
</dbReference>
<keyword evidence="2" id="KW-0677">Repeat</keyword>
<accession>A0A0K9NTR7</accession>
<dbReference type="PANTHER" id="PTHR36498">
    <property type="entry name" value="TATA-BINDING PROTEIN-ASSOCIATED FACTOR 172"/>
    <property type="match status" value="1"/>
</dbReference>
<evidence type="ECO:0000259" key="10">
    <source>
        <dbReference type="PROSITE" id="PS51194"/>
    </source>
</evidence>
<evidence type="ECO:0000259" key="9">
    <source>
        <dbReference type="PROSITE" id="PS51192"/>
    </source>
</evidence>
<evidence type="ECO:0000256" key="1">
    <source>
        <dbReference type="ARBA" id="ARBA00004123"/>
    </source>
</evidence>
<dbReference type="InterPro" id="IPR038718">
    <property type="entry name" value="SNF2-like_sf"/>
</dbReference>
<reference evidence="12" key="1">
    <citation type="journal article" date="2016" name="Nature">
        <title>The genome of the seagrass Zostera marina reveals angiosperm adaptation to the sea.</title>
        <authorList>
            <person name="Olsen J.L."/>
            <person name="Rouze P."/>
            <person name="Verhelst B."/>
            <person name="Lin Y.-C."/>
            <person name="Bayer T."/>
            <person name="Collen J."/>
            <person name="Dattolo E."/>
            <person name="De Paoli E."/>
            <person name="Dittami S."/>
            <person name="Maumus F."/>
            <person name="Michel G."/>
            <person name="Kersting A."/>
            <person name="Lauritano C."/>
            <person name="Lohaus R."/>
            <person name="Toepel M."/>
            <person name="Tonon T."/>
            <person name="Vanneste K."/>
            <person name="Amirebrahimi M."/>
            <person name="Brakel J."/>
            <person name="Bostroem C."/>
            <person name="Chovatia M."/>
            <person name="Grimwood J."/>
            <person name="Jenkins J.W."/>
            <person name="Jueterbock A."/>
            <person name="Mraz A."/>
            <person name="Stam W.T."/>
            <person name="Tice H."/>
            <person name="Bornberg-Bauer E."/>
            <person name="Green P.J."/>
            <person name="Pearson G.A."/>
            <person name="Procaccini G."/>
            <person name="Duarte C.M."/>
            <person name="Schmutz J."/>
            <person name="Reusch T.B.H."/>
            <person name="Van de Peer Y."/>
        </authorList>
    </citation>
    <scope>NUCLEOTIDE SEQUENCE [LARGE SCALE GENOMIC DNA]</scope>
    <source>
        <strain evidence="12">cv. Finnish</strain>
    </source>
</reference>
<evidence type="ECO:0000313" key="11">
    <source>
        <dbReference type="EMBL" id="KMZ59350.1"/>
    </source>
</evidence>
<dbReference type="GO" id="GO:0005634">
    <property type="term" value="C:nucleus"/>
    <property type="evidence" value="ECO:0007669"/>
    <property type="project" value="UniProtKB-SubCell"/>
</dbReference>
<proteinExistence type="predicted"/>
<dbReference type="EMBL" id="LFYR01001802">
    <property type="protein sequence ID" value="KMZ59350.1"/>
    <property type="molecule type" value="Genomic_DNA"/>
</dbReference>
<name>A0A0K9NTR7_ZOSMR</name>
<dbReference type="InterPro" id="IPR044972">
    <property type="entry name" value="Mot1"/>
</dbReference>
<dbReference type="InterPro" id="IPR001650">
    <property type="entry name" value="Helicase_C-like"/>
</dbReference>
<dbReference type="FunFam" id="3.40.50.300:FF:001793">
    <property type="entry name" value="TATA-binding protein-associated factor"/>
    <property type="match status" value="1"/>
</dbReference>
<dbReference type="InterPro" id="IPR027417">
    <property type="entry name" value="P-loop_NTPase"/>
</dbReference>
<feature type="domain" description="Helicase C-terminal" evidence="10">
    <location>
        <begin position="1780"/>
        <end position="1938"/>
    </location>
</feature>
<keyword evidence="4" id="KW-0378">Hydrolase</keyword>
<dbReference type="GO" id="GO:0003677">
    <property type="term" value="F:DNA binding"/>
    <property type="evidence" value="ECO:0007669"/>
    <property type="project" value="UniProtKB-KW"/>
</dbReference>
<dbReference type="Gene3D" id="3.40.50.300">
    <property type="entry name" value="P-loop containing nucleotide triphosphate hydrolases"/>
    <property type="match status" value="1"/>
</dbReference>
<dbReference type="GO" id="GO:0004386">
    <property type="term" value="F:helicase activity"/>
    <property type="evidence" value="ECO:0007669"/>
    <property type="project" value="UniProtKB-KW"/>
</dbReference>
<dbReference type="CDD" id="cd18793">
    <property type="entry name" value="SF2_C_SNF"/>
    <property type="match status" value="1"/>
</dbReference>
<dbReference type="InterPro" id="IPR000330">
    <property type="entry name" value="SNF2_N"/>
</dbReference>
<comment type="subcellular location">
    <subcellularLocation>
        <location evidence="1">Nucleus</location>
    </subcellularLocation>
</comment>
<gene>
    <name evidence="11" type="ORF">ZOSMA_69G00470</name>
</gene>
<evidence type="ECO:0000256" key="5">
    <source>
        <dbReference type="ARBA" id="ARBA00022806"/>
    </source>
</evidence>
<dbReference type="OrthoDB" id="10252227at2759"/>
<evidence type="ECO:0000256" key="6">
    <source>
        <dbReference type="ARBA" id="ARBA00022840"/>
    </source>
</evidence>
<dbReference type="Proteomes" id="UP000036987">
    <property type="component" value="Unassembled WGS sequence"/>
</dbReference>
<keyword evidence="6" id="KW-0067">ATP-binding</keyword>
<dbReference type="GO" id="GO:0017025">
    <property type="term" value="F:TBP-class protein binding"/>
    <property type="evidence" value="ECO:0007669"/>
    <property type="project" value="InterPro"/>
</dbReference>
<dbReference type="Gene3D" id="1.25.10.10">
    <property type="entry name" value="Leucine-rich Repeat Variant"/>
    <property type="match status" value="3"/>
</dbReference>
<dbReference type="SMART" id="SM00487">
    <property type="entry name" value="DEXDc"/>
    <property type="match status" value="1"/>
</dbReference>
<sequence length="2007" mass="224127">MAEQSSRLNRLLTLLDTGSTQATRLAAAKQIGDIAKSHPLELNSLIKKVSLYLRSRNWDTRVAAAHAIGAVAENVSHITLKELFSHVEAEASEGGLPDANSAVAAFCTSFNPGTISGLSFSSFDITKVLEFGSPLLASGGQEYDIVVDNGKSPAERLARQKQNLHRRLGLDICEQFMDVNDMIKDEDLVMQKGPSHSNGLNHAYYATGQNIQQLVGNMVPIFRPKRLSARELNLLKRKAKINAKDQTKGSSEDDEFEGLQFQNSNRGAPIVSVVNKSFNAGEESCDDNGRWPFCEFAEQLIHDIFDPIWEIRHGATMALREILTRQGSCAGVLMPNTQFNTSWLDSEDINDPDLPERESEIDLINHLTVDEQAPALKRIKIETNYSLSTDNFFLPDVTNVREDFEVNKGAQLDYKPEIDSGIQKTLLDVGISSNMTVSADIPKKLKLKRLMKLTRHSWIKNWEFLQDCAIRFLCVLSLDRFGDFVSDQVVAPVRETCAQALGAVLKYMHPSLVHKTLNVLLQMQCRQEWEVRHGCLLGVKYLVAVRKDMLRDLLVHLLPACKAGLEDPDDDVRAVAAEALIPSAAELVSLKDSTLNSIVMLLWDILLDLDDLSPSTNSVMSLLAEIYSRPEMVQKMLGNASSIGKQEFDLNNESCEATEYEVNPYILSTLTPRLWPFMRHNITSVRHSAICTLERLLEVCYGSHSFSAASVHWNSSIFGDTLRIVFQNLLLESDEQILQCSMRVWRLLVKCPTQDLESAAQTFFNSWVQLATTPVGSILDVSKMFFPAILPRKSHFKAAAKMKVTKLENDWGRSNVINFAKEISPSIKNDDISNSFLKIVVGVDSEKSVTRTRVDTATALGIFASKLSEATLQVVIDPLRIDLTSSSGFQRKVASLILIAWFKELKIDETSERLFRIIKIVEPLRECLLELLACTDPTFPTKDSSLPYAELSRTYNKMRIEASLLFQMADSSDMLKSIISNADATLNTLSVNDAIDLASKISLPTDVIDDLERIESSKRQLLNTSGYLKCLQTNLHVTVSALAAAAVIWISELPPRLNPIILPLMAAVKREKEEILQDKVSEALAELVHNCIGRKPSPNDKLIKNLCSLTCMDPSETPQAIVVTSAEVIEERDLLSCGISTNNQKKVQVPSNSEDKSKHEGFISRRGSELALKHLCQKFGPSLFEKLPKLWECLTEILQPINIEAQSPAIDAQMMLTMNNCKDPQSLINNIQVLHSIASMVDEILKPKILSLLPCIFYCVRHNHVAVRLAASKCITSMAKSMMIIVMGSVIEKVIPLLGDSECVNSRQGAGMLLSLLVQSLGVELVPYAPLLVVPLLRCMSDSDHTVRQSVTRSFAALVPLLPLSRGVHPPAAEANYCLSRNSEDVQFLEQLLDNSHIDDYKLPINLKVELRRYQQEGINWLSFLSRFKLHGILCDDMGLGKTLQASAIVASHISERRLCSSSKDMLSLIICPSTLVGHWAYEIEKYIDDSIMIILQYSGSVQERLSLRKNFKNYNVIITSYDVVRKDIDYLMNISWNYCILDEGHMIKNSKSKITAAIKQLKAEHRLILSGTPIQNNVLELWSLFDFLMPGFLGSEKQFQATYGKPLLAARDSKCSAKDAESGVLALEALHKQVMPFLLRRTKDEVLSDLPEKIIQDRYCDLSPLQLKLYEQFSGSDAKKEMTDLVKVNEVPNVIETATPVKATSHVFQALQYLLKLCSHPLLVIGEKPSDSFMHCLTEVIPCSSNISIELHEIRHSPKLVALQEILEECGIGMDGSSPVDAGVVGQHRVLIFTQHRAFLDIIERDLFQTRMKSVTYLRLDGSVEPGRRFEIVKSFNSDPTIDVFLLTTHVGGLGLNLTSADTIVFMEHDWNPMKDLQAMDRAHRLGQRKVVNVHRIIMRGTLEEKVMNLQRFKLSISDAVINADNASLKTMNTDQLLDLFTPVQISRKGPIVSSGSDKCLPEDATKSLPGGKGLKAMLNGLEELWDQSQYTEEYNLNQFLAKLNG</sequence>
<evidence type="ECO:0000256" key="2">
    <source>
        <dbReference type="ARBA" id="ARBA00022737"/>
    </source>
</evidence>
<evidence type="ECO:0000256" key="3">
    <source>
        <dbReference type="ARBA" id="ARBA00022741"/>
    </source>
</evidence>
<dbReference type="GO" id="GO:0005524">
    <property type="term" value="F:ATP binding"/>
    <property type="evidence" value="ECO:0007669"/>
    <property type="project" value="UniProtKB-KW"/>
</dbReference>
<dbReference type="Pfam" id="PF24492">
    <property type="entry name" value="HEAT_ECM29"/>
    <property type="match status" value="1"/>
</dbReference>
<evidence type="ECO:0000256" key="8">
    <source>
        <dbReference type="ARBA" id="ARBA00023242"/>
    </source>
</evidence>
<dbReference type="InterPro" id="IPR049730">
    <property type="entry name" value="SNF2/RAD54-like_C"/>
</dbReference>
<dbReference type="InterPro" id="IPR022707">
    <property type="entry name" value="Mot1_central_dom"/>
</dbReference>
<dbReference type="SUPFAM" id="SSF48371">
    <property type="entry name" value="ARM repeat"/>
    <property type="match status" value="1"/>
</dbReference>
<keyword evidence="8" id="KW-0539">Nucleus</keyword>
<organism evidence="11 12">
    <name type="scientific">Zostera marina</name>
    <name type="common">Eelgrass</name>
    <dbReference type="NCBI Taxonomy" id="29655"/>
    <lineage>
        <taxon>Eukaryota</taxon>
        <taxon>Viridiplantae</taxon>
        <taxon>Streptophyta</taxon>
        <taxon>Embryophyta</taxon>
        <taxon>Tracheophyta</taxon>
        <taxon>Spermatophyta</taxon>
        <taxon>Magnoliopsida</taxon>
        <taxon>Liliopsida</taxon>
        <taxon>Zosteraceae</taxon>
        <taxon>Zostera</taxon>
    </lineage>
</organism>
<dbReference type="OMA" id="WYSDIAC"/>
<evidence type="ECO:0000313" key="12">
    <source>
        <dbReference type="Proteomes" id="UP000036987"/>
    </source>
</evidence>
<dbReference type="Pfam" id="PF00271">
    <property type="entry name" value="Helicase_C"/>
    <property type="match status" value="1"/>
</dbReference>
<dbReference type="SMART" id="SM00490">
    <property type="entry name" value="HELICc"/>
    <property type="match status" value="1"/>
</dbReference>
<dbReference type="FunFam" id="1.25.10.10:FF:001520">
    <property type="entry name" value="Uncharacterized protein"/>
    <property type="match status" value="1"/>
</dbReference>
<dbReference type="Pfam" id="PF00176">
    <property type="entry name" value="SNF2-rel_dom"/>
    <property type="match status" value="1"/>
</dbReference>
<dbReference type="PROSITE" id="PS51194">
    <property type="entry name" value="HELICASE_CTER"/>
    <property type="match status" value="1"/>
</dbReference>
<dbReference type="InterPro" id="IPR011989">
    <property type="entry name" value="ARM-like"/>
</dbReference>
<dbReference type="InterPro" id="IPR055443">
    <property type="entry name" value="HEAT_ECM29"/>
</dbReference>